<comment type="caution">
    <text evidence="3">The sequence shown here is derived from an EMBL/GenBank/DDBJ whole genome shotgun (WGS) entry which is preliminary data.</text>
</comment>
<dbReference type="InterPro" id="IPR006015">
    <property type="entry name" value="Universal_stress_UspA"/>
</dbReference>
<evidence type="ECO:0000313" key="4">
    <source>
        <dbReference type="Proteomes" id="UP000028058"/>
    </source>
</evidence>
<dbReference type="RefSeq" id="WP_043471624.1">
    <property type="nucleotide sequence ID" value="NZ_CP134822.1"/>
</dbReference>
<accession>A0A3R7IK54</accession>
<feature type="domain" description="UspA" evidence="2">
    <location>
        <begin position="146"/>
        <end position="286"/>
    </location>
</feature>
<reference evidence="3 4" key="1">
    <citation type="journal article" date="2014" name="Genome Announc.">
        <title>Draft Genome Sequence of Streptomyces fradiae ATCC 19609, a Strain Highly Sensitive to Antibiotics.</title>
        <authorList>
            <person name="Bekker O.B."/>
            <person name="Klimina K.M."/>
            <person name="Vatlin A.A."/>
            <person name="Zakharevich N.V."/>
            <person name="Kasianov A.S."/>
            <person name="Danilenko V.N."/>
        </authorList>
    </citation>
    <scope>NUCLEOTIDE SEQUENCE [LARGE SCALE GENOMIC DNA]</scope>
    <source>
        <strain evidence="3 4">ATCC 19609</strain>
    </source>
</reference>
<dbReference type="PRINTS" id="PR01438">
    <property type="entry name" value="UNVRSLSTRESS"/>
</dbReference>
<dbReference type="AlphaFoldDB" id="A0A3R7IK54"/>
<proteinExistence type="inferred from homology"/>
<dbReference type="Pfam" id="PF00582">
    <property type="entry name" value="Usp"/>
    <property type="match status" value="2"/>
</dbReference>
<evidence type="ECO:0000256" key="1">
    <source>
        <dbReference type="ARBA" id="ARBA00008791"/>
    </source>
</evidence>
<protein>
    <submittedName>
        <fullName evidence="3">Universal stress protein</fullName>
    </submittedName>
</protein>
<dbReference type="OrthoDB" id="3174546at2"/>
<name>A0A3R7IK54_9ACTN</name>
<organism evidence="3 4">
    <name type="scientific">Streptomyces xinghaiensis</name>
    <dbReference type="NCBI Taxonomy" id="1038928"/>
    <lineage>
        <taxon>Bacteria</taxon>
        <taxon>Bacillati</taxon>
        <taxon>Actinomycetota</taxon>
        <taxon>Actinomycetes</taxon>
        <taxon>Kitasatosporales</taxon>
        <taxon>Streptomycetaceae</taxon>
        <taxon>Streptomyces</taxon>
    </lineage>
</organism>
<dbReference type="SUPFAM" id="SSF52402">
    <property type="entry name" value="Adenine nucleotide alpha hydrolases-like"/>
    <property type="match status" value="2"/>
</dbReference>
<dbReference type="Proteomes" id="UP000028058">
    <property type="component" value="Unassembled WGS sequence"/>
</dbReference>
<gene>
    <name evidence="3" type="ORF">SFRA_031545</name>
</gene>
<dbReference type="InterPro" id="IPR014729">
    <property type="entry name" value="Rossmann-like_a/b/a_fold"/>
</dbReference>
<dbReference type="Gene3D" id="3.40.50.620">
    <property type="entry name" value="HUPs"/>
    <property type="match status" value="2"/>
</dbReference>
<dbReference type="PANTHER" id="PTHR46268">
    <property type="entry name" value="STRESS RESPONSE PROTEIN NHAX"/>
    <property type="match status" value="1"/>
</dbReference>
<sequence length="288" mass="30215">MARNGPVVVGVDGSPSGLEAVEVAAREAAYRNRPLRVVHAFVWPSTHMPLGAVESDLRYEAKRIVAEAEERARATAPEVEAGGEVITGEALTVLEEESRSAALMVVGSRGLGGFARLLIGSVAGQLAAHGHCPVLVVRGRTDGTGPVLVGVDGSPAGETALGFAFEAAAARETGVVALHAWSEWSVPVPPPEDKSAPYAYEPGMLKADEERLLAESLAGWRDRYPDVPVEHRLVRGRAREALVEASEEARLLVVGKRGRGGFAGLLLGSVSQAATQHARCPVVVVPHA</sequence>
<dbReference type="PANTHER" id="PTHR46268:SF6">
    <property type="entry name" value="UNIVERSAL STRESS PROTEIN UP12"/>
    <property type="match status" value="1"/>
</dbReference>
<evidence type="ECO:0000313" key="3">
    <source>
        <dbReference type="EMBL" id="RKM90706.1"/>
    </source>
</evidence>
<dbReference type="EMBL" id="JNAD02000023">
    <property type="protein sequence ID" value="RKM90706.1"/>
    <property type="molecule type" value="Genomic_DNA"/>
</dbReference>
<keyword evidence="4" id="KW-1185">Reference proteome</keyword>
<feature type="domain" description="UspA" evidence="2">
    <location>
        <begin position="6"/>
        <end position="138"/>
    </location>
</feature>
<evidence type="ECO:0000259" key="2">
    <source>
        <dbReference type="Pfam" id="PF00582"/>
    </source>
</evidence>
<comment type="similarity">
    <text evidence="1">Belongs to the universal stress protein A family.</text>
</comment>
<dbReference type="InterPro" id="IPR006016">
    <property type="entry name" value="UspA"/>
</dbReference>